<dbReference type="Gene3D" id="3.10.105.10">
    <property type="entry name" value="Dipeptide-binding Protein, Domain 3"/>
    <property type="match status" value="1"/>
</dbReference>
<accession>A0A1W1UQD7</accession>
<feature type="chain" id="PRO_5013320496" evidence="4">
    <location>
        <begin position="20"/>
        <end position="500"/>
    </location>
</feature>
<feature type="signal peptide" evidence="4">
    <location>
        <begin position="1"/>
        <end position="19"/>
    </location>
</feature>
<dbReference type="PANTHER" id="PTHR30290:SF9">
    <property type="entry name" value="OLIGOPEPTIDE-BINDING PROTEIN APPA"/>
    <property type="match status" value="1"/>
</dbReference>
<name>A0A1W1UQD7_9DEIO</name>
<dbReference type="Gene3D" id="3.40.190.10">
    <property type="entry name" value="Periplasmic binding protein-like II"/>
    <property type="match status" value="1"/>
</dbReference>
<dbReference type="AlphaFoldDB" id="A0A1W1UQD7"/>
<evidence type="ECO:0000256" key="2">
    <source>
        <dbReference type="ARBA" id="ARBA00022448"/>
    </source>
</evidence>
<evidence type="ECO:0000259" key="5">
    <source>
        <dbReference type="Pfam" id="PF00496"/>
    </source>
</evidence>
<evidence type="ECO:0000313" key="6">
    <source>
        <dbReference type="EMBL" id="SMB83280.1"/>
    </source>
</evidence>
<dbReference type="EMBL" id="FWWU01000006">
    <property type="protein sequence ID" value="SMB83280.1"/>
    <property type="molecule type" value="Genomic_DNA"/>
</dbReference>
<evidence type="ECO:0000313" key="7">
    <source>
        <dbReference type="Proteomes" id="UP000192582"/>
    </source>
</evidence>
<evidence type="ECO:0000256" key="1">
    <source>
        <dbReference type="ARBA" id="ARBA00005695"/>
    </source>
</evidence>
<dbReference type="GO" id="GO:0042597">
    <property type="term" value="C:periplasmic space"/>
    <property type="evidence" value="ECO:0007669"/>
    <property type="project" value="UniProtKB-ARBA"/>
</dbReference>
<keyword evidence="3 4" id="KW-0732">Signal</keyword>
<evidence type="ECO:0000256" key="4">
    <source>
        <dbReference type="SAM" id="SignalP"/>
    </source>
</evidence>
<reference evidence="6 7" key="1">
    <citation type="submission" date="2017-04" db="EMBL/GenBank/DDBJ databases">
        <authorList>
            <person name="Afonso C.L."/>
            <person name="Miller P.J."/>
            <person name="Scott M.A."/>
            <person name="Spackman E."/>
            <person name="Goraichik I."/>
            <person name="Dimitrov K.M."/>
            <person name="Suarez D.L."/>
            <person name="Swayne D.E."/>
        </authorList>
    </citation>
    <scope>NUCLEOTIDE SEQUENCE [LARGE SCALE GENOMIC DNA]</scope>
    <source>
        <strain evidence="6 7">KR-140</strain>
    </source>
</reference>
<dbReference type="OrthoDB" id="48318at2"/>
<dbReference type="GO" id="GO:1904680">
    <property type="term" value="F:peptide transmembrane transporter activity"/>
    <property type="evidence" value="ECO:0007669"/>
    <property type="project" value="TreeGrafter"/>
</dbReference>
<dbReference type="PIRSF" id="PIRSF002741">
    <property type="entry name" value="MppA"/>
    <property type="match status" value="1"/>
</dbReference>
<dbReference type="InterPro" id="IPR039424">
    <property type="entry name" value="SBP_5"/>
</dbReference>
<dbReference type="GO" id="GO:0043190">
    <property type="term" value="C:ATP-binding cassette (ABC) transporter complex"/>
    <property type="evidence" value="ECO:0007669"/>
    <property type="project" value="InterPro"/>
</dbReference>
<dbReference type="Pfam" id="PF00496">
    <property type="entry name" value="SBP_bac_5"/>
    <property type="match status" value="1"/>
</dbReference>
<dbReference type="Gene3D" id="3.90.76.10">
    <property type="entry name" value="Dipeptide-binding Protein, Domain 1"/>
    <property type="match status" value="1"/>
</dbReference>
<evidence type="ECO:0000256" key="3">
    <source>
        <dbReference type="ARBA" id="ARBA00022729"/>
    </source>
</evidence>
<feature type="domain" description="Solute-binding protein family 5" evidence="5">
    <location>
        <begin position="66"/>
        <end position="416"/>
    </location>
</feature>
<dbReference type="RefSeq" id="WP_084046428.1">
    <property type="nucleotide sequence ID" value="NZ_FWWU01000006.1"/>
</dbReference>
<dbReference type="InterPro" id="IPR030678">
    <property type="entry name" value="Peptide/Ni-bd"/>
</dbReference>
<keyword evidence="2" id="KW-0813">Transport</keyword>
<proteinExistence type="inferred from homology"/>
<comment type="similarity">
    <text evidence="1">Belongs to the bacterial solute-binding protein 5 family.</text>
</comment>
<dbReference type="GO" id="GO:0015833">
    <property type="term" value="P:peptide transport"/>
    <property type="evidence" value="ECO:0007669"/>
    <property type="project" value="TreeGrafter"/>
</dbReference>
<gene>
    <name evidence="6" type="ORF">SAMN00790413_04339</name>
</gene>
<sequence>MKRTLLTLALLAALPVARAEGDTLTIAVNADPPTLDATVANQGITYRATSQIYEGLVFRDPQTNALVPRLATSWKQLSPTAWRFTLRKGVKFSDGTPLNAAAVKFSLDRFVDPATRAANAFILSALRDVRVVNDATVDLNLKYPYAPLLGNLAIFNPVIVSPTAVQKLGTDFARTPVGTGPYKLDRWDPGNQIVLVANPLYWGPKPRIRRIVIRTIPDEVTQIAELKSGRVDLLASVTPNVLTEFAKDPNFVVRRRTSFATAYLGFNTASGITKDVRVRQAIARAVDRNAIVKTLLGDLGARGEAPIPDIVFGASKTVKGIAFDPTDARKRLAEAGVKLGSTLTLVATNDASSRRLAQAVQFNLAAVGLTVNIQTSDFAAYRSALQKPDHAELFLMTDGPTSLDADFAFTQYFDSKEIPVNNYAFYKNAKVDGWLARARTEQNAFRRKTLYRQVQDQLQTDLPLLTLYYPVSAYVKSNRLQGEVPYWHASYIDYRRATLK</sequence>
<organism evidence="6 7">
    <name type="scientific">Deinococcus hopiensis KR-140</name>
    <dbReference type="NCBI Taxonomy" id="695939"/>
    <lineage>
        <taxon>Bacteria</taxon>
        <taxon>Thermotogati</taxon>
        <taxon>Deinococcota</taxon>
        <taxon>Deinococci</taxon>
        <taxon>Deinococcales</taxon>
        <taxon>Deinococcaceae</taxon>
        <taxon>Deinococcus</taxon>
    </lineage>
</organism>
<dbReference type="PANTHER" id="PTHR30290">
    <property type="entry name" value="PERIPLASMIC BINDING COMPONENT OF ABC TRANSPORTER"/>
    <property type="match status" value="1"/>
</dbReference>
<dbReference type="STRING" id="695939.SAMN00790413_04339"/>
<keyword evidence="7" id="KW-1185">Reference proteome</keyword>
<protein>
    <submittedName>
        <fullName evidence="6">Peptide/nickel transport system substrate-binding protein</fullName>
    </submittedName>
</protein>
<dbReference type="InterPro" id="IPR000914">
    <property type="entry name" value="SBP_5_dom"/>
</dbReference>
<dbReference type="SUPFAM" id="SSF53850">
    <property type="entry name" value="Periplasmic binding protein-like II"/>
    <property type="match status" value="1"/>
</dbReference>
<dbReference type="Proteomes" id="UP000192582">
    <property type="component" value="Unassembled WGS sequence"/>
</dbReference>